<dbReference type="InterPro" id="IPR006311">
    <property type="entry name" value="TAT_signal"/>
</dbReference>
<dbReference type="Proteomes" id="UP000315003">
    <property type="component" value="Chromosome"/>
</dbReference>
<dbReference type="OrthoDB" id="127333at2"/>
<organism evidence="1 2">
    <name type="scientific">Stieleria bergensis</name>
    <dbReference type="NCBI Taxonomy" id="2528025"/>
    <lineage>
        <taxon>Bacteria</taxon>
        <taxon>Pseudomonadati</taxon>
        <taxon>Planctomycetota</taxon>
        <taxon>Planctomycetia</taxon>
        <taxon>Pirellulales</taxon>
        <taxon>Pirellulaceae</taxon>
        <taxon>Stieleria</taxon>
    </lineage>
</organism>
<sequence length="473" mass="51930">MTDSNEMFSISRREMLSRAAAGMGTLAMASLFSQEAGASQSPLAVKTPHFAPKVKRVIHLFMNGGPSQVDTFDPKPMLAKYDGKPFPDGSLKKTERATGGVMKSPFKFSKHGESGIDVSELFPSVAKHADDLCVLRGMHTDVPNHEPSLMMMNCGEIAQSRPSLGSWALYGLGTENQNLPGFVVLCPNSLPTGGSPNWRSSFLPGIFQGTRVDTSKTNVKELLANISNERVTPQGQSDQLGLIQQLNQRHLAARGGDERLESRIQAFELAFRMQMEASDAFDVSRESSETLAMYGDDLQGRQMLTARRLVERGVRFVQVWHGGGQPWDSHNDIERLHRKLAGECDQAIGALLTDLKQRGLLDDTLVIWGGEFGRTPAVELPNSNNDTKGTGRDHNNHGFSMWLAGAGVKPGHIHGATDEFGFGAVEGKMHVHDLHATLLHLLGFDHERLTYRWAGRDFRLTDVHGTVCHDILA</sequence>
<dbReference type="PANTHER" id="PTHR43737:SF1">
    <property type="entry name" value="DUF1501 DOMAIN-CONTAINING PROTEIN"/>
    <property type="match status" value="1"/>
</dbReference>
<evidence type="ECO:0000313" key="1">
    <source>
        <dbReference type="EMBL" id="QDT60238.1"/>
    </source>
</evidence>
<dbReference type="InterPro" id="IPR010869">
    <property type="entry name" value="DUF1501"/>
</dbReference>
<accession>A0A517SVU3</accession>
<dbReference type="Pfam" id="PF07394">
    <property type="entry name" value="DUF1501"/>
    <property type="match status" value="1"/>
</dbReference>
<gene>
    <name evidence="1" type="ORF">SV7mr_27580</name>
</gene>
<dbReference type="SUPFAM" id="SSF53649">
    <property type="entry name" value="Alkaline phosphatase-like"/>
    <property type="match status" value="1"/>
</dbReference>
<dbReference type="PROSITE" id="PS51318">
    <property type="entry name" value="TAT"/>
    <property type="match status" value="1"/>
</dbReference>
<dbReference type="RefSeq" id="WP_145272609.1">
    <property type="nucleotide sequence ID" value="NZ_CP036272.1"/>
</dbReference>
<dbReference type="PANTHER" id="PTHR43737">
    <property type="entry name" value="BLL7424 PROTEIN"/>
    <property type="match status" value="1"/>
</dbReference>
<proteinExistence type="predicted"/>
<keyword evidence="2" id="KW-1185">Reference proteome</keyword>
<dbReference type="EMBL" id="CP036272">
    <property type="protein sequence ID" value="QDT60238.1"/>
    <property type="molecule type" value="Genomic_DNA"/>
</dbReference>
<evidence type="ECO:0000313" key="2">
    <source>
        <dbReference type="Proteomes" id="UP000315003"/>
    </source>
</evidence>
<dbReference type="InterPro" id="IPR017850">
    <property type="entry name" value="Alkaline_phosphatase_core_sf"/>
</dbReference>
<dbReference type="Gene3D" id="3.40.720.10">
    <property type="entry name" value="Alkaline Phosphatase, subunit A"/>
    <property type="match status" value="1"/>
</dbReference>
<name>A0A517SVU3_9BACT</name>
<evidence type="ECO:0008006" key="3">
    <source>
        <dbReference type="Google" id="ProtNLM"/>
    </source>
</evidence>
<dbReference type="AlphaFoldDB" id="A0A517SVU3"/>
<protein>
    <recommendedName>
        <fullName evidence="3">Sulfatase</fullName>
    </recommendedName>
</protein>
<reference evidence="1 2" key="1">
    <citation type="submission" date="2019-02" db="EMBL/GenBank/DDBJ databases">
        <title>Deep-cultivation of Planctomycetes and their phenomic and genomic characterization uncovers novel biology.</title>
        <authorList>
            <person name="Wiegand S."/>
            <person name="Jogler M."/>
            <person name="Boedeker C."/>
            <person name="Pinto D."/>
            <person name="Vollmers J."/>
            <person name="Rivas-Marin E."/>
            <person name="Kohn T."/>
            <person name="Peeters S.H."/>
            <person name="Heuer A."/>
            <person name="Rast P."/>
            <person name="Oberbeckmann S."/>
            <person name="Bunk B."/>
            <person name="Jeske O."/>
            <person name="Meyerdierks A."/>
            <person name="Storesund J.E."/>
            <person name="Kallscheuer N."/>
            <person name="Luecker S."/>
            <person name="Lage O.M."/>
            <person name="Pohl T."/>
            <person name="Merkel B.J."/>
            <person name="Hornburger P."/>
            <person name="Mueller R.-W."/>
            <person name="Bruemmer F."/>
            <person name="Labrenz M."/>
            <person name="Spormann A.M."/>
            <person name="Op den Camp H."/>
            <person name="Overmann J."/>
            <person name="Amann R."/>
            <person name="Jetten M.S.M."/>
            <person name="Mascher T."/>
            <person name="Medema M.H."/>
            <person name="Devos D.P."/>
            <person name="Kaster A.-K."/>
            <person name="Ovreas L."/>
            <person name="Rohde M."/>
            <person name="Galperin M.Y."/>
            <person name="Jogler C."/>
        </authorList>
    </citation>
    <scope>NUCLEOTIDE SEQUENCE [LARGE SCALE GENOMIC DNA]</scope>
    <source>
        <strain evidence="1 2">SV_7m_r</strain>
    </source>
</reference>